<dbReference type="InterPro" id="IPR013087">
    <property type="entry name" value="Znf_C2H2_type"/>
</dbReference>
<evidence type="ECO:0000313" key="12">
    <source>
        <dbReference type="Proteomes" id="UP001458880"/>
    </source>
</evidence>
<keyword evidence="4 7" id="KW-0863">Zinc-finger</keyword>
<dbReference type="InterPro" id="IPR000210">
    <property type="entry name" value="BTB/POZ_dom"/>
</dbReference>
<feature type="domain" description="BTB" evidence="9">
    <location>
        <begin position="32"/>
        <end position="97"/>
    </location>
</feature>
<dbReference type="PANTHER" id="PTHR24394">
    <property type="entry name" value="ZINC FINGER PROTEIN"/>
    <property type="match status" value="1"/>
</dbReference>
<dbReference type="PANTHER" id="PTHR24394:SF29">
    <property type="entry name" value="MYONEURIN"/>
    <property type="match status" value="1"/>
</dbReference>
<feature type="domain" description="C2H2-type" evidence="10">
    <location>
        <begin position="508"/>
        <end position="535"/>
    </location>
</feature>
<evidence type="ECO:0000259" key="9">
    <source>
        <dbReference type="PROSITE" id="PS50097"/>
    </source>
</evidence>
<dbReference type="PROSITE" id="PS00028">
    <property type="entry name" value="ZINC_FINGER_C2H2_1"/>
    <property type="match status" value="3"/>
</dbReference>
<name>A0AAW1LFH9_POPJA</name>
<dbReference type="SMART" id="SM00355">
    <property type="entry name" value="ZnF_C2H2"/>
    <property type="match status" value="9"/>
</dbReference>
<organism evidence="11 12">
    <name type="scientific">Popillia japonica</name>
    <name type="common">Japanese beetle</name>
    <dbReference type="NCBI Taxonomy" id="7064"/>
    <lineage>
        <taxon>Eukaryota</taxon>
        <taxon>Metazoa</taxon>
        <taxon>Ecdysozoa</taxon>
        <taxon>Arthropoda</taxon>
        <taxon>Hexapoda</taxon>
        <taxon>Insecta</taxon>
        <taxon>Pterygota</taxon>
        <taxon>Neoptera</taxon>
        <taxon>Endopterygota</taxon>
        <taxon>Coleoptera</taxon>
        <taxon>Polyphaga</taxon>
        <taxon>Scarabaeiformia</taxon>
        <taxon>Scarabaeidae</taxon>
        <taxon>Rutelinae</taxon>
        <taxon>Popillia</taxon>
    </lineage>
</organism>
<dbReference type="Gene3D" id="1.25.40.420">
    <property type="match status" value="1"/>
</dbReference>
<feature type="region of interest" description="Disordered" evidence="8">
    <location>
        <begin position="602"/>
        <end position="632"/>
    </location>
</feature>
<comment type="subcellular location">
    <subcellularLocation>
        <location evidence="1">Nucleus</location>
    </subcellularLocation>
</comment>
<evidence type="ECO:0000256" key="7">
    <source>
        <dbReference type="PROSITE-ProRule" id="PRU00042"/>
    </source>
</evidence>
<dbReference type="GO" id="GO:0000981">
    <property type="term" value="F:DNA-binding transcription factor activity, RNA polymerase II-specific"/>
    <property type="evidence" value="ECO:0007669"/>
    <property type="project" value="TreeGrafter"/>
</dbReference>
<dbReference type="FunFam" id="3.30.160.60:FF:002780">
    <property type="entry name" value="Protein CBR-EOR-1"/>
    <property type="match status" value="1"/>
</dbReference>
<gene>
    <name evidence="11" type="ORF">QE152_g12920</name>
</gene>
<protein>
    <submittedName>
        <fullName evidence="11">BTB And C-terminal Kelch</fullName>
    </submittedName>
</protein>
<proteinExistence type="predicted"/>
<dbReference type="Gene3D" id="3.30.160.60">
    <property type="entry name" value="Classic Zinc Finger"/>
    <property type="match status" value="5"/>
</dbReference>
<keyword evidence="5" id="KW-0862">Zinc</keyword>
<dbReference type="Gene3D" id="3.30.710.10">
    <property type="entry name" value="Potassium Channel Kv1.1, Chain A"/>
    <property type="match status" value="1"/>
</dbReference>
<dbReference type="SUPFAM" id="SSF57667">
    <property type="entry name" value="beta-beta-alpha zinc fingers"/>
    <property type="match status" value="4"/>
</dbReference>
<feature type="domain" description="C2H2-type" evidence="10">
    <location>
        <begin position="426"/>
        <end position="455"/>
    </location>
</feature>
<dbReference type="InterPro" id="IPR036236">
    <property type="entry name" value="Znf_C2H2_sf"/>
</dbReference>
<comment type="caution">
    <text evidence="11">The sequence shown here is derived from an EMBL/GenBank/DDBJ whole genome shotgun (WGS) entry which is preliminary data.</text>
</comment>
<dbReference type="InterPro" id="IPR011333">
    <property type="entry name" value="SKP1/BTB/POZ_sf"/>
</dbReference>
<evidence type="ECO:0000256" key="6">
    <source>
        <dbReference type="ARBA" id="ARBA00023242"/>
    </source>
</evidence>
<dbReference type="Pfam" id="PF07707">
    <property type="entry name" value="BACK"/>
    <property type="match status" value="1"/>
</dbReference>
<dbReference type="Proteomes" id="UP001458880">
    <property type="component" value="Unassembled WGS sequence"/>
</dbReference>
<dbReference type="Pfam" id="PF00651">
    <property type="entry name" value="BTB"/>
    <property type="match status" value="1"/>
</dbReference>
<reference evidence="11 12" key="1">
    <citation type="journal article" date="2024" name="BMC Genomics">
        <title>De novo assembly and annotation of Popillia japonica's genome with initial clues to its potential as an invasive pest.</title>
        <authorList>
            <person name="Cucini C."/>
            <person name="Boschi S."/>
            <person name="Funari R."/>
            <person name="Cardaioli E."/>
            <person name="Iannotti N."/>
            <person name="Marturano G."/>
            <person name="Paoli F."/>
            <person name="Bruttini M."/>
            <person name="Carapelli A."/>
            <person name="Frati F."/>
            <person name="Nardi F."/>
        </authorList>
    </citation>
    <scope>NUCLEOTIDE SEQUENCE [LARGE SCALE GENOMIC DNA]</scope>
    <source>
        <strain evidence="11">DMR45628</strain>
    </source>
</reference>
<dbReference type="GO" id="GO:0005634">
    <property type="term" value="C:nucleus"/>
    <property type="evidence" value="ECO:0007669"/>
    <property type="project" value="UniProtKB-SubCell"/>
</dbReference>
<evidence type="ECO:0000256" key="8">
    <source>
        <dbReference type="SAM" id="MobiDB-lite"/>
    </source>
</evidence>
<keyword evidence="2" id="KW-0479">Metal-binding</keyword>
<feature type="region of interest" description="Disordered" evidence="8">
    <location>
        <begin position="526"/>
        <end position="589"/>
    </location>
</feature>
<dbReference type="SMART" id="SM00225">
    <property type="entry name" value="BTB"/>
    <property type="match status" value="1"/>
</dbReference>
<sequence>MEDDRTMTFVCQEISSVMFQKLYEQKKTSRFCDLTLYVNNKIIKAHRNVLACSSPYFDSILKQHKIVREQLTVNCLDADIFDMIINYMYTGQISIEHSTVEELLKLADYFIMTKLIEYCIEFLGTKLSLYNCLFTYNLTQSFKLKQLGNLVENWILTHLSEVCDGTEILNLTLSELQDFLRNKVFAIPIYKALKIISDWVLKSVDDREKDFNKLLNCIQWANADQNDVFKHIELCSFLKPSLRMAALKMFMNKKKIAINDLYPDDTKDIDNDDKIGVKCPICFTNINDSMLLEQHLALSHAKDVTYKCGICNYVCQYHGDYLNHMKTHFPGPPFKCDYCDTCCDQISKLISHRSKHLEESVYQCSFCSFKCRLKQNFVSHLKIHTLDKLYKCENCDKPLNCESCGFHTKFLSHMIAHKRIHAGDIYRCSYPHCKYSTSKKNQLATHAKTHNGVNPHCKYSTSKKNQLATHAKTHNGVRPHSCSICGRGFMEKSHLVRHERIHLEEKPFKCSSCDYASSRRDKLKEHFTRHHGENASAKVPYKARPMRNTPRPKSQPPQENSSSNTNSSNNVSFTPNNTSSSGSNVTQPIGSDIQNLIMHHQAHPTSSSGSNIPSINTNYHHFSDPTDFHHHSHAHNIQHQILASGHNQRITQHSNNVVNHHMLSRSNHSTTTSTAAAVAAAMMLDPRFHHNSSVPYHPTTTPASMAMAAAVQSPQQIQSSTQHAEYPPSLQNCMTLF</sequence>
<dbReference type="GO" id="GO:0008270">
    <property type="term" value="F:zinc ion binding"/>
    <property type="evidence" value="ECO:0007669"/>
    <property type="project" value="UniProtKB-KW"/>
</dbReference>
<dbReference type="InterPro" id="IPR011705">
    <property type="entry name" value="BACK"/>
</dbReference>
<keyword evidence="3" id="KW-0677">Repeat</keyword>
<keyword evidence="12" id="KW-1185">Reference proteome</keyword>
<evidence type="ECO:0000256" key="3">
    <source>
        <dbReference type="ARBA" id="ARBA00022737"/>
    </source>
</evidence>
<accession>A0AAW1LFH9</accession>
<feature type="domain" description="C2H2-type" evidence="10">
    <location>
        <begin position="362"/>
        <end position="389"/>
    </location>
</feature>
<dbReference type="AlphaFoldDB" id="A0AAW1LFH9"/>
<dbReference type="EMBL" id="JASPKY010000120">
    <property type="protein sequence ID" value="KAK9732284.1"/>
    <property type="molecule type" value="Genomic_DNA"/>
</dbReference>
<dbReference type="SUPFAM" id="SSF54695">
    <property type="entry name" value="POZ domain"/>
    <property type="match status" value="1"/>
</dbReference>
<feature type="domain" description="C2H2-type" evidence="10">
    <location>
        <begin position="399"/>
        <end position="426"/>
    </location>
</feature>
<evidence type="ECO:0000256" key="2">
    <source>
        <dbReference type="ARBA" id="ARBA00022723"/>
    </source>
</evidence>
<dbReference type="CDD" id="cd18186">
    <property type="entry name" value="BTB_POZ_ZBTB_KLHL-like"/>
    <property type="match status" value="1"/>
</dbReference>
<feature type="compositionally biased region" description="Low complexity" evidence="8">
    <location>
        <begin position="560"/>
        <end position="581"/>
    </location>
</feature>
<evidence type="ECO:0000259" key="10">
    <source>
        <dbReference type="PROSITE" id="PS50157"/>
    </source>
</evidence>
<dbReference type="PROSITE" id="PS50157">
    <property type="entry name" value="ZINC_FINGER_C2H2_2"/>
    <property type="match status" value="5"/>
</dbReference>
<feature type="domain" description="C2H2-type" evidence="10">
    <location>
        <begin position="480"/>
        <end position="507"/>
    </location>
</feature>
<evidence type="ECO:0000256" key="5">
    <source>
        <dbReference type="ARBA" id="ARBA00022833"/>
    </source>
</evidence>
<feature type="compositionally biased region" description="Polar residues" evidence="8">
    <location>
        <begin position="603"/>
        <end position="620"/>
    </location>
</feature>
<keyword evidence="6" id="KW-0539">Nucleus</keyword>
<dbReference type="SMART" id="SM00875">
    <property type="entry name" value="BACK"/>
    <property type="match status" value="1"/>
</dbReference>
<dbReference type="CDD" id="cd14733">
    <property type="entry name" value="BACK"/>
    <property type="match status" value="1"/>
</dbReference>
<evidence type="ECO:0000256" key="4">
    <source>
        <dbReference type="ARBA" id="ARBA00022771"/>
    </source>
</evidence>
<dbReference type="PROSITE" id="PS50097">
    <property type="entry name" value="BTB"/>
    <property type="match status" value="1"/>
</dbReference>
<evidence type="ECO:0000256" key="1">
    <source>
        <dbReference type="ARBA" id="ARBA00004123"/>
    </source>
</evidence>
<evidence type="ECO:0000313" key="11">
    <source>
        <dbReference type="EMBL" id="KAK9732284.1"/>
    </source>
</evidence>